<reference evidence="3 4" key="1">
    <citation type="journal article" date="2006" name="Science">
        <title>Phytophthora genome sequences uncover evolutionary origins and mechanisms of pathogenesis.</title>
        <authorList>
            <person name="Tyler B.M."/>
            <person name="Tripathy S."/>
            <person name="Zhang X."/>
            <person name="Dehal P."/>
            <person name="Jiang R.H."/>
            <person name="Aerts A."/>
            <person name="Arredondo F.D."/>
            <person name="Baxter L."/>
            <person name="Bensasson D."/>
            <person name="Beynon J.L."/>
            <person name="Chapman J."/>
            <person name="Damasceno C.M."/>
            <person name="Dorrance A.E."/>
            <person name="Dou D."/>
            <person name="Dickerman A.W."/>
            <person name="Dubchak I.L."/>
            <person name="Garbelotto M."/>
            <person name="Gijzen M."/>
            <person name="Gordon S.G."/>
            <person name="Govers F."/>
            <person name="Grunwald N.J."/>
            <person name="Huang W."/>
            <person name="Ivors K.L."/>
            <person name="Jones R.W."/>
            <person name="Kamoun S."/>
            <person name="Krampis K."/>
            <person name="Lamour K.H."/>
            <person name="Lee M.K."/>
            <person name="McDonald W.H."/>
            <person name="Medina M."/>
            <person name="Meijer H.J."/>
            <person name="Nordberg E.K."/>
            <person name="Maclean D.J."/>
            <person name="Ospina-Giraldo M.D."/>
            <person name="Morris P.F."/>
            <person name="Phuntumart V."/>
            <person name="Putnam N.H."/>
            <person name="Rash S."/>
            <person name="Rose J.K."/>
            <person name="Sakihama Y."/>
            <person name="Salamov A.A."/>
            <person name="Savidor A."/>
            <person name="Scheuring C.F."/>
            <person name="Smith B.M."/>
            <person name="Sobral B.W."/>
            <person name="Terry A."/>
            <person name="Torto-Alalibo T.A."/>
            <person name="Win J."/>
            <person name="Xu Z."/>
            <person name="Zhang H."/>
            <person name="Grigoriev I.V."/>
            <person name="Rokhsar D.S."/>
            <person name="Boore J.L."/>
        </authorList>
    </citation>
    <scope>NUCLEOTIDE SEQUENCE [LARGE SCALE GENOMIC DNA]</scope>
    <source>
        <strain evidence="3 4">P6497</strain>
    </source>
</reference>
<name>G4YXJ9_PHYSP</name>
<dbReference type="EMBL" id="JH159152">
    <property type="protein sequence ID" value="EGZ23860.1"/>
    <property type="molecule type" value="Genomic_DNA"/>
</dbReference>
<evidence type="ECO:0000313" key="4">
    <source>
        <dbReference type="Proteomes" id="UP000002640"/>
    </source>
</evidence>
<feature type="compositionally biased region" description="Polar residues" evidence="1">
    <location>
        <begin position="388"/>
        <end position="397"/>
    </location>
</feature>
<feature type="region of interest" description="Disordered" evidence="1">
    <location>
        <begin position="388"/>
        <end position="436"/>
    </location>
</feature>
<feature type="compositionally biased region" description="Polar residues" evidence="1">
    <location>
        <begin position="411"/>
        <end position="422"/>
    </location>
</feature>
<gene>
    <name evidence="3" type="ORF">PHYSODRAFT_325036</name>
</gene>
<sequence>MSRLVVMTSVVEIVIVVGKAKAAAGYYCPRSTVTLQKLLKQRGLLIRSVDVVANGHLKYGLRSLFESLLWAWMPLVAGREVLQLVRVVVVVAVGALDAVAVVDLDVDAARRWGKARWRGSQSKVMLQPMRQMQVVNEYNAYAKIKGINLVHPVTLVELMKFIGILFFMTITDRERAAPSREEPNLFPERSSGLYELRALTEPRYSPPRGEDVPLGPVISNPLDKAQSEQVAAQMALMRSQRPELRPQVSPSAADYGFRPRDPAEACRLAFQQALALHAIGPAARTPEELALRTSLRKRLLIPQSTISVPATRTYPVVLGPGEDSIKYDVLFEFWAEHSRKLSSMEALRASFSEVDVRIECKLRFDFVKVRAKRSLAAITQPQTQFSAARFAPSSTPAAPSREGLSAVAQGQPRSNVADQQLPSLLPESAGRPACRP</sequence>
<keyword evidence="2" id="KW-0732">Signal</keyword>
<evidence type="ECO:0000313" key="3">
    <source>
        <dbReference type="EMBL" id="EGZ23860.1"/>
    </source>
</evidence>
<feature type="signal peptide" evidence="2">
    <location>
        <begin position="1"/>
        <end position="22"/>
    </location>
</feature>
<keyword evidence="4" id="KW-1185">Reference proteome</keyword>
<feature type="chain" id="PRO_5003471539" evidence="2">
    <location>
        <begin position="23"/>
        <end position="436"/>
    </location>
</feature>
<organism evidence="3 4">
    <name type="scientific">Phytophthora sojae (strain P6497)</name>
    <name type="common">Soybean stem and root rot agent</name>
    <name type="synonym">Phytophthora megasperma f. sp. glycines</name>
    <dbReference type="NCBI Taxonomy" id="1094619"/>
    <lineage>
        <taxon>Eukaryota</taxon>
        <taxon>Sar</taxon>
        <taxon>Stramenopiles</taxon>
        <taxon>Oomycota</taxon>
        <taxon>Peronosporomycetes</taxon>
        <taxon>Peronosporales</taxon>
        <taxon>Peronosporaceae</taxon>
        <taxon>Phytophthora</taxon>
    </lineage>
</organism>
<evidence type="ECO:0000256" key="2">
    <source>
        <dbReference type="SAM" id="SignalP"/>
    </source>
</evidence>
<dbReference type="RefSeq" id="XP_009519148.1">
    <property type="nucleotide sequence ID" value="XM_009520853.1"/>
</dbReference>
<evidence type="ECO:0000256" key="1">
    <source>
        <dbReference type="SAM" id="MobiDB-lite"/>
    </source>
</evidence>
<dbReference type="InParanoid" id="G4YXJ9"/>
<dbReference type="KEGG" id="psoj:PHYSODRAFT_325036"/>
<accession>G4YXJ9</accession>
<dbReference type="GeneID" id="20645208"/>
<dbReference type="Proteomes" id="UP000002640">
    <property type="component" value="Unassembled WGS sequence"/>
</dbReference>
<proteinExistence type="predicted"/>
<dbReference type="AlphaFoldDB" id="G4YXJ9"/>
<protein>
    <submittedName>
        <fullName evidence="3">Uncharacterized protein</fullName>
    </submittedName>
</protein>